<comment type="caution">
    <text evidence="3">The sequence shown here is derived from an EMBL/GenBank/DDBJ whole genome shotgun (WGS) entry which is preliminary data.</text>
</comment>
<proteinExistence type="predicted"/>
<organism evidence="3 4">
    <name type="scientific">Phyllobacterium zundukense</name>
    <dbReference type="NCBI Taxonomy" id="1867719"/>
    <lineage>
        <taxon>Bacteria</taxon>
        <taxon>Pseudomonadati</taxon>
        <taxon>Pseudomonadota</taxon>
        <taxon>Alphaproteobacteria</taxon>
        <taxon>Hyphomicrobiales</taxon>
        <taxon>Phyllobacteriaceae</taxon>
        <taxon>Phyllobacterium</taxon>
    </lineage>
</organism>
<gene>
    <name evidence="3" type="ORF">B5P45_17625</name>
</gene>
<name>A0A2N9VW48_9HYPH</name>
<reference evidence="3 4" key="1">
    <citation type="journal article" date="2017" name="Int J Environ Stud">
        <title>Does the Miocene-Pliocene relict legume Oxytropis triphylla form nitrogen-fixing nodules with a combination of bacterial strains?</title>
        <authorList>
            <person name="Safronova V."/>
            <person name="Belimov A."/>
            <person name="Sazanova A."/>
            <person name="Kuznetsova I."/>
            <person name="Popova J."/>
            <person name="Andronov E."/>
            <person name="Verkhozina A."/>
            <person name="Tikhonovich I."/>
        </authorList>
    </citation>
    <scope>NUCLEOTIDE SEQUENCE [LARGE SCALE GENOMIC DNA]</scope>
    <source>
        <strain evidence="3 4">Tri-38</strain>
    </source>
</reference>
<feature type="transmembrane region" description="Helical" evidence="2">
    <location>
        <begin position="26"/>
        <end position="44"/>
    </location>
</feature>
<feature type="compositionally biased region" description="Polar residues" evidence="1">
    <location>
        <begin position="1"/>
        <end position="10"/>
    </location>
</feature>
<feature type="region of interest" description="Disordered" evidence="1">
    <location>
        <begin position="50"/>
        <end position="110"/>
    </location>
</feature>
<accession>A0A2N9VW48</accession>
<protein>
    <submittedName>
        <fullName evidence="3">Uncharacterized protein</fullName>
    </submittedName>
</protein>
<evidence type="ECO:0000256" key="2">
    <source>
        <dbReference type="SAM" id="Phobius"/>
    </source>
</evidence>
<keyword evidence="2" id="KW-1133">Transmembrane helix</keyword>
<dbReference type="EMBL" id="MZMT01000037">
    <property type="protein sequence ID" value="PIO43716.1"/>
    <property type="molecule type" value="Genomic_DNA"/>
</dbReference>
<feature type="compositionally biased region" description="Low complexity" evidence="1">
    <location>
        <begin position="80"/>
        <end position="94"/>
    </location>
</feature>
<feature type="compositionally biased region" description="Polar residues" evidence="1">
    <location>
        <begin position="50"/>
        <end position="79"/>
    </location>
</feature>
<evidence type="ECO:0000256" key="1">
    <source>
        <dbReference type="SAM" id="MobiDB-lite"/>
    </source>
</evidence>
<keyword evidence="2" id="KW-0472">Membrane</keyword>
<sequence>MEKQDSQTPVRETAAEARQGPLGRPILKVLIGGLILAAIAWGAAEMFGESTDNNATISGQESPTAGQNNPSDQATPSGDQPTTNAPATSPTPQSGTGGDTQAKPPSSTAQ</sequence>
<dbReference type="AlphaFoldDB" id="A0A2N9VW48"/>
<evidence type="ECO:0000313" key="4">
    <source>
        <dbReference type="Proteomes" id="UP000232163"/>
    </source>
</evidence>
<keyword evidence="2" id="KW-0812">Transmembrane</keyword>
<dbReference type="Proteomes" id="UP000232163">
    <property type="component" value="Unassembled WGS sequence"/>
</dbReference>
<dbReference type="KEGG" id="pht:BLM14_07245"/>
<evidence type="ECO:0000313" key="3">
    <source>
        <dbReference type="EMBL" id="PIO43716.1"/>
    </source>
</evidence>
<keyword evidence="4" id="KW-1185">Reference proteome</keyword>
<feature type="region of interest" description="Disordered" evidence="1">
    <location>
        <begin position="1"/>
        <end position="24"/>
    </location>
</feature>